<dbReference type="AlphaFoldDB" id="A0A820MXD4"/>
<proteinExistence type="predicted"/>
<evidence type="ECO:0000313" key="1">
    <source>
        <dbReference type="EMBL" id="CAF4382371.1"/>
    </source>
</evidence>
<dbReference type="EMBL" id="CAJOAY010025335">
    <property type="protein sequence ID" value="CAF4382371.1"/>
    <property type="molecule type" value="Genomic_DNA"/>
</dbReference>
<feature type="non-terminal residue" evidence="1">
    <location>
        <position position="1"/>
    </location>
</feature>
<organism evidence="1 2">
    <name type="scientific">Adineta steineri</name>
    <dbReference type="NCBI Taxonomy" id="433720"/>
    <lineage>
        <taxon>Eukaryota</taxon>
        <taxon>Metazoa</taxon>
        <taxon>Spiralia</taxon>
        <taxon>Gnathifera</taxon>
        <taxon>Rotifera</taxon>
        <taxon>Eurotatoria</taxon>
        <taxon>Bdelloidea</taxon>
        <taxon>Adinetida</taxon>
        <taxon>Adinetidae</taxon>
        <taxon>Adineta</taxon>
    </lineage>
</organism>
<reference evidence="1" key="1">
    <citation type="submission" date="2021-02" db="EMBL/GenBank/DDBJ databases">
        <authorList>
            <person name="Nowell W R."/>
        </authorList>
    </citation>
    <scope>NUCLEOTIDE SEQUENCE</scope>
</reference>
<evidence type="ECO:0000313" key="2">
    <source>
        <dbReference type="Proteomes" id="UP000663881"/>
    </source>
</evidence>
<dbReference type="Proteomes" id="UP000663881">
    <property type="component" value="Unassembled WGS sequence"/>
</dbReference>
<evidence type="ECO:0008006" key="3">
    <source>
        <dbReference type="Google" id="ProtNLM"/>
    </source>
</evidence>
<name>A0A820MXD4_9BILA</name>
<protein>
    <recommendedName>
        <fullName evidence="3">PKD domain-containing protein</fullName>
    </recommendedName>
</protein>
<feature type="non-terminal residue" evidence="1">
    <location>
        <position position="98"/>
    </location>
</feature>
<dbReference type="Gene3D" id="2.60.40.10">
    <property type="entry name" value="Immunoglobulins"/>
    <property type="match status" value="1"/>
</dbReference>
<gene>
    <name evidence="1" type="ORF">OKA104_LOCUS50427</name>
</gene>
<dbReference type="InterPro" id="IPR013783">
    <property type="entry name" value="Ig-like_fold"/>
</dbReference>
<comment type="caution">
    <text evidence="1">The sequence shown here is derived from an EMBL/GenBank/DDBJ whole genome shotgun (WGS) entry which is preliminary data.</text>
</comment>
<dbReference type="InterPro" id="IPR035986">
    <property type="entry name" value="PKD_dom_sf"/>
</dbReference>
<dbReference type="CDD" id="cd00146">
    <property type="entry name" value="PKD"/>
    <property type="match status" value="1"/>
</dbReference>
<dbReference type="Pfam" id="PF22352">
    <property type="entry name" value="K319L-like_PKD"/>
    <property type="match status" value="1"/>
</dbReference>
<sequence>RPATTTPPPLVVKVPSPLTIRLPQQITKLEAHVEPSDRRVTYQWTYMNDGPTTPLLDNVDTSELSVSNLRPGNYSFQLRVVDTIGNEQIKTIQLAVTG</sequence>
<dbReference type="SUPFAM" id="SSF49299">
    <property type="entry name" value="PKD domain"/>
    <property type="match status" value="1"/>
</dbReference>
<accession>A0A820MXD4</accession>